<dbReference type="SUPFAM" id="SSF51230">
    <property type="entry name" value="Single hybrid motif"/>
    <property type="match status" value="1"/>
</dbReference>
<accession>A0ABS9EWR3</accession>
<organism evidence="10 11">
    <name type="scientific">Dethiosulfovibrio acidaminovorans</name>
    <dbReference type="NCBI Taxonomy" id="133535"/>
    <lineage>
        <taxon>Bacteria</taxon>
        <taxon>Thermotogati</taxon>
        <taxon>Synergistota</taxon>
        <taxon>Synergistia</taxon>
        <taxon>Synergistales</taxon>
        <taxon>Dethiosulfovibrionaceae</taxon>
        <taxon>Dethiosulfovibrio</taxon>
    </lineage>
</organism>
<evidence type="ECO:0000256" key="7">
    <source>
        <dbReference type="SAM" id="MobiDB-lite"/>
    </source>
</evidence>
<dbReference type="Gene3D" id="3.30.559.10">
    <property type="entry name" value="Chloramphenicol acetyltransferase-like domain"/>
    <property type="match status" value="1"/>
</dbReference>
<gene>
    <name evidence="10" type="ORF">L2W31_10215</name>
</gene>
<evidence type="ECO:0000256" key="5">
    <source>
        <dbReference type="ARBA" id="ARBA00023315"/>
    </source>
</evidence>
<dbReference type="SUPFAM" id="SSF47005">
    <property type="entry name" value="Peripheral subunit-binding domain of 2-oxo acid dehydrogenase complex"/>
    <property type="match status" value="1"/>
</dbReference>
<keyword evidence="11" id="KW-1185">Reference proteome</keyword>
<name>A0ABS9EWR3_9BACT</name>
<feature type="domain" description="Peripheral subunit-binding (PSBD)" evidence="9">
    <location>
        <begin position="165"/>
        <end position="199"/>
    </location>
</feature>
<feature type="region of interest" description="Disordered" evidence="7">
    <location>
        <begin position="82"/>
        <end position="110"/>
    </location>
</feature>
<dbReference type="InterPro" id="IPR003016">
    <property type="entry name" value="2-oxoA_DH_lipoyl-BS"/>
</dbReference>
<dbReference type="Pfam" id="PF02817">
    <property type="entry name" value="E3_binding"/>
    <property type="match status" value="2"/>
</dbReference>
<evidence type="ECO:0000256" key="1">
    <source>
        <dbReference type="ARBA" id="ARBA00001938"/>
    </source>
</evidence>
<dbReference type="EMBL" id="JAKGUF010000018">
    <property type="protein sequence ID" value="MCF4145699.1"/>
    <property type="molecule type" value="Genomic_DNA"/>
</dbReference>
<feature type="domain" description="Lipoyl-binding" evidence="8">
    <location>
        <begin position="5"/>
        <end position="80"/>
    </location>
</feature>
<proteinExistence type="inferred from homology"/>
<dbReference type="Gene3D" id="4.10.320.10">
    <property type="entry name" value="E3-binding domain"/>
    <property type="match status" value="2"/>
</dbReference>
<dbReference type="Proteomes" id="UP001200932">
    <property type="component" value="Unassembled WGS sequence"/>
</dbReference>
<keyword evidence="3 6" id="KW-0808">Transferase</keyword>
<dbReference type="InterPro" id="IPR036625">
    <property type="entry name" value="E3-bd_dom_sf"/>
</dbReference>
<comment type="similarity">
    <text evidence="2 6">Belongs to the 2-oxoacid dehydrogenase family.</text>
</comment>
<dbReference type="PROSITE" id="PS00189">
    <property type="entry name" value="LIPOYL"/>
    <property type="match status" value="1"/>
</dbReference>
<evidence type="ECO:0000259" key="8">
    <source>
        <dbReference type="PROSITE" id="PS50968"/>
    </source>
</evidence>
<sequence>MSRLSTTLTMPKLGLTMTEGTVSKWMKKEGDPVKSGEVLYVVSTDKITYEVQAERDGVLLKVYVDEDGSVPVGADVAVIGDEGESVSDATPASSEPVASKTETETVAAVPSQIAKPLAKGKLRATPKARKTAEEKGIDLSTVVGTGPDGRIKNKDVLEAVKKGPKASPVAARMAADMGMDLSTINADGRIMKADVMAATGAVVRQEAADSVVPMSTMRKIIAQRMLESTLTVPTVTYDMEIDCSAMMELRGKVKAAAAESGAKVSYNDIIMMACSRVLQEQPMCNCSTDMEDMTYIMHSSVNIGLAVAVDGGLLVPNVKDVQDKGLLDIAKGTDDLVARARDNRLMPADMEGGTFTVTNLGMFGVDSFTPIVNPPESCILAVNSMKEKPVVVDGKIEIRTMTTLCLTADHRSVDGADAAKFLARLKELLESPWLLLL</sequence>
<evidence type="ECO:0000256" key="4">
    <source>
        <dbReference type="ARBA" id="ARBA00022823"/>
    </source>
</evidence>
<dbReference type="InterPro" id="IPR011053">
    <property type="entry name" value="Single_hybrid_motif"/>
</dbReference>
<evidence type="ECO:0000256" key="6">
    <source>
        <dbReference type="RuleBase" id="RU003423"/>
    </source>
</evidence>
<dbReference type="InterPro" id="IPR004167">
    <property type="entry name" value="PSBD"/>
</dbReference>
<dbReference type="InterPro" id="IPR000089">
    <property type="entry name" value="Biotin_lipoyl"/>
</dbReference>
<dbReference type="PROSITE" id="PS50968">
    <property type="entry name" value="BIOTINYL_LIPOYL"/>
    <property type="match status" value="1"/>
</dbReference>
<evidence type="ECO:0000313" key="11">
    <source>
        <dbReference type="Proteomes" id="UP001200932"/>
    </source>
</evidence>
<comment type="cofactor">
    <cofactor evidence="1 6">
        <name>(R)-lipoate</name>
        <dbReference type="ChEBI" id="CHEBI:83088"/>
    </cofactor>
</comment>
<dbReference type="RefSeq" id="WP_236114976.1">
    <property type="nucleotide sequence ID" value="NZ_JAKGUF010000018.1"/>
</dbReference>
<evidence type="ECO:0000259" key="9">
    <source>
        <dbReference type="PROSITE" id="PS51826"/>
    </source>
</evidence>
<dbReference type="InterPro" id="IPR050743">
    <property type="entry name" value="2-oxoacid_DH_E2_comp"/>
</dbReference>
<dbReference type="Gene3D" id="2.40.50.100">
    <property type="match status" value="1"/>
</dbReference>
<comment type="caution">
    <text evidence="10">The sequence shown here is derived from an EMBL/GenBank/DDBJ whole genome shotgun (WGS) entry which is preliminary data.</text>
</comment>
<dbReference type="CDD" id="cd06849">
    <property type="entry name" value="lipoyl_domain"/>
    <property type="match status" value="1"/>
</dbReference>
<dbReference type="Pfam" id="PF00364">
    <property type="entry name" value="Biotin_lipoyl"/>
    <property type="match status" value="1"/>
</dbReference>
<reference evidence="10 11" key="1">
    <citation type="submission" date="2022-01" db="EMBL/GenBank/DDBJ databases">
        <title>Dethiosulfovibrio faecalis sp. nov., a novel proteolytic, non-sulfur-reducing bacterium isolated from a marine aquaculture solid waste bioreactor.</title>
        <authorList>
            <person name="Grabowski S."/>
            <person name="Apolinario E."/>
            <person name="Schneider N."/>
            <person name="Marshall C.W."/>
            <person name="Sowers K.R."/>
        </authorList>
    </citation>
    <scope>NUCLEOTIDE SEQUENCE [LARGE SCALE GENOMIC DNA]</scope>
    <source>
        <strain evidence="10 11">DSM 12590</strain>
    </source>
</reference>
<evidence type="ECO:0000313" key="10">
    <source>
        <dbReference type="EMBL" id="MCF4145699.1"/>
    </source>
</evidence>
<dbReference type="SUPFAM" id="SSF52777">
    <property type="entry name" value="CoA-dependent acyltransferases"/>
    <property type="match status" value="1"/>
</dbReference>
<dbReference type="PANTHER" id="PTHR43178:SF5">
    <property type="entry name" value="LIPOAMIDE ACYLTRANSFERASE COMPONENT OF BRANCHED-CHAIN ALPHA-KETO ACID DEHYDROGENASE COMPLEX, MITOCHONDRIAL"/>
    <property type="match status" value="1"/>
</dbReference>
<keyword evidence="4 6" id="KW-0450">Lipoyl</keyword>
<dbReference type="InterPro" id="IPR001078">
    <property type="entry name" value="2-oxoacid_DH_actylTfrase"/>
</dbReference>
<feature type="domain" description="Peripheral subunit-binding (PSBD)" evidence="9">
    <location>
        <begin position="123"/>
        <end position="160"/>
    </location>
</feature>
<dbReference type="EC" id="2.3.1.-" evidence="6"/>
<keyword evidence="5 6" id="KW-0012">Acyltransferase</keyword>
<protein>
    <recommendedName>
        <fullName evidence="6">Dihydrolipoamide acetyltransferase component of pyruvate dehydrogenase complex</fullName>
        <ecNumber evidence="6">2.3.1.-</ecNumber>
    </recommendedName>
</protein>
<evidence type="ECO:0000256" key="3">
    <source>
        <dbReference type="ARBA" id="ARBA00022679"/>
    </source>
</evidence>
<dbReference type="PANTHER" id="PTHR43178">
    <property type="entry name" value="DIHYDROLIPOAMIDE ACETYLTRANSFERASE COMPONENT OF PYRUVATE DEHYDROGENASE COMPLEX"/>
    <property type="match status" value="1"/>
</dbReference>
<evidence type="ECO:0000256" key="2">
    <source>
        <dbReference type="ARBA" id="ARBA00007317"/>
    </source>
</evidence>
<dbReference type="InterPro" id="IPR023213">
    <property type="entry name" value="CAT-like_dom_sf"/>
</dbReference>
<dbReference type="Pfam" id="PF00198">
    <property type="entry name" value="2-oxoacid_dh"/>
    <property type="match status" value="1"/>
</dbReference>
<dbReference type="PROSITE" id="PS51826">
    <property type="entry name" value="PSBD"/>
    <property type="match status" value="2"/>
</dbReference>